<feature type="transmembrane region" description="Helical" evidence="4">
    <location>
        <begin position="348"/>
        <end position="371"/>
    </location>
</feature>
<keyword evidence="3 4" id="KW-0472">Membrane</keyword>
<feature type="transmembrane region" description="Helical" evidence="4">
    <location>
        <begin position="7"/>
        <end position="28"/>
    </location>
</feature>
<dbReference type="InterPro" id="IPR020846">
    <property type="entry name" value="MFS_dom"/>
</dbReference>
<feature type="transmembrane region" description="Helical" evidence="4">
    <location>
        <begin position="198"/>
        <end position="219"/>
    </location>
</feature>
<dbReference type="EMBL" id="NBIM01000001">
    <property type="protein sequence ID" value="OXY82887.1"/>
    <property type="molecule type" value="Genomic_DNA"/>
</dbReference>
<feature type="domain" description="Major facilitator superfamily (MFS) profile" evidence="5">
    <location>
        <begin position="196"/>
        <end position="379"/>
    </location>
</feature>
<dbReference type="Gene3D" id="1.20.1250.20">
    <property type="entry name" value="MFS general substrate transporter like domains"/>
    <property type="match status" value="2"/>
</dbReference>
<dbReference type="OrthoDB" id="9810614at2"/>
<sequence length="379" mass="40136">MHLVPLYTHLILLTLGNAFLVTLVAVYLNGQGAPAAQIGLVGAAFYLGMLGASFFADKFIQRLGHVRALVVCSAALALAAVALTWTSLLPVWLVLRMVAGMAAAISFVAVESWVLGVAPLNRRSSAMARYMLVYYFSYGGSQLFIDWIPASSQLAFWLAAGLCASALLPLCWASTPNLDAEGAADGAMAGKPPRADRALGLAGCLVAGMLLGALYALMPIQLEQLALGDEVGLYMAWLILCGMAFQLPNGSLADRLGKRTMMGVQTLMVGGGCLLVWEFGGNSVLILAFALVGAGAFTLYPTTMSYACGKMHGRALVRMTQKLMFAYSIGSLTGPVIAGMMLERFQAGLFLFIILLVAGWALWLLLARLVLDKPLGDAV</sequence>
<dbReference type="AlphaFoldDB" id="A0A233RHM3"/>
<dbReference type="SUPFAM" id="SSF103473">
    <property type="entry name" value="MFS general substrate transporter"/>
    <property type="match status" value="1"/>
</dbReference>
<feature type="transmembrane region" description="Helical" evidence="4">
    <location>
        <begin position="34"/>
        <end position="56"/>
    </location>
</feature>
<dbReference type="Proteomes" id="UP000242757">
    <property type="component" value="Unassembled WGS sequence"/>
</dbReference>
<keyword evidence="7" id="KW-1185">Reference proteome</keyword>
<evidence type="ECO:0000313" key="7">
    <source>
        <dbReference type="Proteomes" id="UP000242757"/>
    </source>
</evidence>
<feature type="transmembrane region" description="Helical" evidence="4">
    <location>
        <begin position="283"/>
        <end position="302"/>
    </location>
</feature>
<keyword evidence="1 4" id="KW-0812">Transmembrane</keyword>
<evidence type="ECO:0000256" key="1">
    <source>
        <dbReference type="ARBA" id="ARBA00022692"/>
    </source>
</evidence>
<evidence type="ECO:0000313" key="6">
    <source>
        <dbReference type="EMBL" id="OXY82887.1"/>
    </source>
</evidence>
<name>A0A233RHM3_9GAMM</name>
<protein>
    <submittedName>
        <fullName evidence="6">MFS transporter</fullName>
    </submittedName>
</protein>
<feature type="transmembrane region" description="Helical" evidence="4">
    <location>
        <begin position="323"/>
        <end position="342"/>
    </location>
</feature>
<dbReference type="InterPro" id="IPR036259">
    <property type="entry name" value="MFS_trans_sf"/>
</dbReference>
<feature type="transmembrane region" description="Helical" evidence="4">
    <location>
        <begin position="68"/>
        <end position="88"/>
    </location>
</feature>
<reference evidence="6 7" key="1">
    <citation type="submission" date="2017-08" db="EMBL/GenBank/DDBJ databases">
        <title>A Genome Sequence of Oceanimonas doudoroffii ATCC 27123T.</title>
        <authorList>
            <person name="Brennan M.A."/>
            <person name="Maclea K.S."/>
            <person name="Mcclelland W.D."/>
            <person name="Trachtenberg A.M."/>
        </authorList>
    </citation>
    <scope>NUCLEOTIDE SEQUENCE [LARGE SCALE GENOMIC DNA]</scope>
    <source>
        <strain evidence="6 7">ATCC 27123</strain>
    </source>
</reference>
<evidence type="ECO:0000259" key="5">
    <source>
        <dbReference type="PROSITE" id="PS50850"/>
    </source>
</evidence>
<comment type="caution">
    <text evidence="6">The sequence shown here is derived from an EMBL/GenBank/DDBJ whole genome shotgun (WGS) entry which is preliminary data.</text>
</comment>
<feature type="transmembrane region" description="Helical" evidence="4">
    <location>
        <begin position="94"/>
        <end position="118"/>
    </location>
</feature>
<evidence type="ECO:0000256" key="2">
    <source>
        <dbReference type="ARBA" id="ARBA00022989"/>
    </source>
</evidence>
<evidence type="ECO:0000256" key="3">
    <source>
        <dbReference type="ARBA" id="ARBA00023136"/>
    </source>
</evidence>
<dbReference type="PANTHER" id="PTHR23521:SF2">
    <property type="entry name" value="TRANSPORTER MFS SUPERFAMILY"/>
    <property type="match status" value="1"/>
</dbReference>
<feature type="transmembrane region" description="Helical" evidence="4">
    <location>
        <begin position="231"/>
        <end position="248"/>
    </location>
</feature>
<dbReference type="GO" id="GO:0005886">
    <property type="term" value="C:plasma membrane"/>
    <property type="evidence" value="ECO:0007669"/>
    <property type="project" value="TreeGrafter"/>
</dbReference>
<dbReference type="InterPro" id="IPR011701">
    <property type="entry name" value="MFS"/>
</dbReference>
<evidence type="ECO:0000256" key="4">
    <source>
        <dbReference type="SAM" id="Phobius"/>
    </source>
</evidence>
<dbReference type="GO" id="GO:0022857">
    <property type="term" value="F:transmembrane transporter activity"/>
    <property type="evidence" value="ECO:0007669"/>
    <property type="project" value="InterPro"/>
</dbReference>
<keyword evidence="2 4" id="KW-1133">Transmembrane helix</keyword>
<accession>A0A233RHM3</accession>
<dbReference type="RefSeq" id="WP_094199665.1">
    <property type="nucleotide sequence ID" value="NZ_NBIM01000001.1"/>
</dbReference>
<dbReference type="Pfam" id="PF07690">
    <property type="entry name" value="MFS_1"/>
    <property type="match status" value="1"/>
</dbReference>
<organism evidence="6 7">
    <name type="scientific">Oceanimonas doudoroffii</name>
    <dbReference type="NCBI Taxonomy" id="84158"/>
    <lineage>
        <taxon>Bacteria</taxon>
        <taxon>Pseudomonadati</taxon>
        <taxon>Pseudomonadota</taxon>
        <taxon>Gammaproteobacteria</taxon>
        <taxon>Aeromonadales</taxon>
        <taxon>Aeromonadaceae</taxon>
        <taxon>Oceanimonas</taxon>
    </lineage>
</organism>
<proteinExistence type="predicted"/>
<dbReference type="PROSITE" id="PS50850">
    <property type="entry name" value="MFS"/>
    <property type="match status" value="1"/>
</dbReference>
<gene>
    <name evidence="6" type="ORF">B6S08_05120</name>
</gene>
<feature type="transmembrane region" description="Helical" evidence="4">
    <location>
        <begin position="154"/>
        <end position="173"/>
    </location>
</feature>
<dbReference type="PANTHER" id="PTHR23521">
    <property type="entry name" value="TRANSPORTER MFS SUPERFAMILY"/>
    <property type="match status" value="1"/>
</dbReference>
<feature type="transmembrane region" description="Helical" evidence="4">
    <location>
        <begin position="130"/>
        <end position="148"/>
    </location>
</feature>